<organism evidence="1 2">
    <name type="scientific">Saccharothrix syringae</name>
    <name type="common">Nocardiopsis syringae</name>
    <dbReference type="NCBI Taxonomy" id="103733"/>
    <lineage>
        <taxon>Bacteria</taxon>
        <taxon>Bacillati</taxon>
        <taxon>Actinomycetota</taxon>
        <taxon>Actinomycetes</taxon>
        <taxon>Pseudonocardiales</taxon>
        <taxon>Pseudonocardiaceae</taxon>
        <taxon>Saccharothrix</taxon>
    </lineage>
</organism>
<proteinExistence type="predicted"/>
<evidence type="ECO:0000313" key="1">
    <source>
        <dbReference type="EMBL" id="QFZ20505.1"/>
    </source>
</evidence>
<accession>A0A5Q0H3K7</accession>
<reference evidence="2" key="1">
    <citation type="journal article" date="2021" name="Curr. Microbiol.">
        <title>Complete genome of nocamycin-producing strain Saccharothrix syringae NRRL B-16468 reveals the biosynthetic potential for secondary metabolites.</title>
        <authorList>
            <person name="Mo X."/>
            <person name="Yang S."/>
        </authorList>
    </citation>
    <scope>NUCLEOTIDE SEQUENCE [LARGE SCALE GENOMIC DNA]</scope>
    <source>
        <strain evidence="2">ATCC 51364 / DSM 43886 / JCM 6844 / KCTC 9398 / NBRC 14523 / NRRL B-16468 / INA 2240</strain>
    </source>
</reference>
<dbReference type="AlphaFoldDB" id="A0A5Q0H3K7"/>
<keyword evidence="2" id="KW-1185">Reference proteome</keyword>
<dbReference type="RefSeq" id="WP_153278435.1">
    <property type="nucleotide sequence ID" value="NZ_CP034550.1"/>
</dbReference>
<dbReference type="Proteomes" id="UP000325787">
    <property type="component" value="Chromosome"/>
</dbReference>
<name>A0A5Q0H3K7_SACSY</name>
<protein>
    <submittedName>
        <fullName evidence="1">Uncharacterized protein</fullName>
    </submittedName>
</protein>
<sequence length="89" mass="10270">MRARDQRRWTRQELAEALAGHGVISSRPAAKYRRTRRHPLTVAALEHYEVGESLDIARVVQLCTVLDLEPDMVLDEALTTAQHHVRFPW</sequence>
<dbReference type="KEGG" id="ssyi:EKG83_26620"/>
<evidence type="ECO:0000313" key="2">
    <source>
        <dbReference type="Proteomes" id="UP000325787"/>
    </source>
</evidence>
<gene>
    <name evidence="1" type="ORF">EKG83_26620</name>
</gene>
<dbReference type="EMBL" id="CP034550">
    <property type="protein sequence ID" value="QFZ20505.1"/>
    <property type="molecule type" value="Genomic_DNA"/>
</dbReference>